<dbReference type="GO" id="GO:0015074">
    <property type="term" value="P:DNA integration"/>
    <property type="evidence" value="ECO:0007669"/>
    <property type="project" value="InterPro"/>
</dbReference>
<protein>
    <recommendedName>
        <fullName evidence="2">Tyr recombinase domain-containing protein</fullName>
    </recommendedName>
</protein>
<dbReference type="Gene3D" id="1.10.443.10">
    <property type="entry name" value="Intergrase catalytic core"/>
    <property type="match status" value="1"/>
</dbReference>
<evidence type="ECO:0000313" key="3">
    <source>
        <dbReference type="EMBL" id="ANJ25425.1"/>
    </source>
</evidence>
<dbReference type="KEGG" id="agy:ATC03_00200"/>
<evidence type="ECO:0000256" key="1">
    <source>
        <dbReference type="ARBA" id="ARBA00023172"/>
    </source>
</evidence>
<evidence type="ECO:0000259" key="2">
    <source>
        <dbReference type="PROSITE" id="PS51898"/>
    </source>
</evidence>
<keyword evidence="1" id="KW-0233">DNA recombination</keyword>
<feature type="domain" description="Tyr recombinase" evidence="2">
    <location>
        <begin position="80"/>
        <end position="254"/>
    </location>
</feature>
<dbReference type="GO" id="GO:0006310">
    <property type="term" value="P:DNA recombination"/>
    <property type="evidence" value="ECO:0007669"/>
    <property type="project" value="UniProtKB-KW"/>
</dbReference>
<proteinExistence type="predicted"/>
<dbReference type="Proteomes" id="UP000078437">
    <property type="component" value="Chromosome"/>
</dbReference>
<dbReference type="STRING" id="453304.ATC03_00200"/>
<dbReference type="InterPro" id="IPR013762">
    <property type="entry name" value="Integrase-like_cat_sf"/>
</dbReference>
<dbReference type="PROSITE" id="PS51898">
    <property type="entry name" value="TYR_RECOMBINASE"/>
    <property type="match status" value="1"/>
</dbReference>
<reference evidence="3 4" key="1">
    <citation type="journal article" date="2016" name="Int. J. Syst. Evol. Microbiol.">
        <title>Agromyces aureus sp. nov., isolated from the rhizosphere of Salix caprea L. grown in a heavy-metal-contaminated soil.</title>
        <authorList>
            <person name="Corretto E."/>
            <person name="Antonielli L."/>
            <person name="Sessitsch A."/>
            <person name="Compant S."/>
            <person name="Gorfer M."/>
            <person name="Kuffner M."/>
            <person name="Brader G."/>
        </authorList>
    </citation>
    <scope>NUCLEOTIDE SEQUENCE [LARGE SCALE GENOMIC DNA]</scope>
    <source>
        <strain evidence="3 4">AR33</strain>
    </source>
</reference>
<dbReference type="InterPro" id="IPR011010">
    <property type="entry name" value="DNA_brk_join_enz"/>
</dbReference>
<dbReference type="AlphaFoldDB" id="A0A191WAZ3"/>
<dbReference type="InterPro" id="IPR002104">
    <property type="entry name" value="Integrase_catalytic"/>
</dbReference>
<name>A0A191WAZ3_9MICO</name>
<accession>A0A191WAZ3</accession>
<dbReference type="SUPFAM" id="SSF56349">
    <property type="entry name" value="DNA breaking-rejoining enzymes"/>
    <property type="match status" value="1"/>
</dbReference>
<gene>
    <name evidence="3" type="ORF">ATC03_00200</name>
</gene>
<organism evidence="3 4">
    <name type="scientific">Agromyces aureus</name>
    <dbReference type="NCBI Taxonomy" id="453304"/>
    <lineage>
        <taxon>Bacteria</taxon>
        <taxon>Bacillati</taxon>
        <taxon>Actinomycetota</taxon>
        <taxon>Actinomycetes</taxon>
        <taxon>Micrococcales</taxon>
        <taxon>Microbacteriaceae</taxon>
        <taxon>Agromyces</taxon>
    </lineage>
</organism>
<dbReference type="GO" id="GO:0003677">
    <property type="term" value="F:DNA binding"/>
    <property type="evidence" value="ECO:0007669"/>
    <property type="project" value="InterPro"/>
</dbReference>
<reference evidence="4" key="2">
    <citation type="submission" date="2016-01" db="EMBL/GenBank/DDBJ databases">
        <title>Complete genome sequence of Agromyces aureus AR33T and comparison with related organisms.</title>
        <authorList>
            <person name="Corretto E."/>
            <person name="Antonielli L."/>
            <person name="Sessitsch A."/>
            <person name="Brader G."/>
        </authorList>
    </citation>
    <scope>NUCLEOTIDE SEQUENCE [LARGE SCALE GENOMIC DNA]</scope>
    <source>
        <strain evidence="4">AR33</strain>
    </source>
</reference>
<dbReference type="EMBL" id="CP013979">
    <property type="protein sequence ID" value="ANJ25425.1"/>
    <property type="molecule type" value="Genomic_DNA"/>
</dbReference>
<keyword evidence="4" id="KW-1185">Reference proteome</keyword>
<sequence>MPYREVDLLRVMEKFAFWCVQHELLLENRTVFTEAVIADFVRDGVRGLKDASRANMRAQLRRMAEVLNGPAPQAEKLAPADPQRPYLKDEISSLRSWATSQKVHHRRDARLILALGFGAGLSAAEIGEIRESDVTADQGGVTVRVRAGRIRSVPVRRVWAARLEEVAGSSSDEYLVRPGRTSTPKNFISNIVARGKLSTGGPNTQRMRATWLLHHMNQGTPLLALLEASGLDSLEALTRYVRFLNPIDLAVSQEMLRN</sequence>
<evidence type="ECO:0000313" key="4">
    <source>
        <dbReference type="Proteomes" id="UP000078437"/>
    </source>
</evidence>